<keyword evidence="1" id="KW-0614">Plasmid</keyword>
<dbReference type="Proteomes" id="UP000193100">
    <property type="component" value="Plasmid pSMR5"/>
</dbReference>
<protein>
    <submittedName>
        <fullName evidence="1">Uncharacterized protein</fullName>
    </submittedName>
</protein>
<gene>
    <name evidence="1" type="ORF">MARSALSMR5_04096</name>
</gene>
<evidence type="ECO:0000313" key="2">
    <source>
        <dbReference type="Proteomes" id="UP000193100"/>
    </source>
</evidence>
<evidence type="ECO:0000313" key="1">
    <source>
        <dbReference type="EMBL" id="ARM86116.1"/>
    </source>
</evidence>
<name>A0A1W6KFB9_9GAMM</name>
<reference evidence="1 2" key="1">
    <citation type="submission" date="2017-04" db="EMBL/GenBank/DDBJ databases">
        <title>Genome Sequence of Marinobacter salarius strain SMR5 Isolated from a culture of the Diatom Skeletonema marinoi.</title>
        <authorList>
            <person name="Topel M."/>
            <person name="Pinder M.I.M."/>
            <person name="Johansson O.N."/>
            <person name="Kourtchenko O."/>
            <person name="Godhe A."/>
            <person name="Clarke A.K."/>
        </authorList>
    </citation>
    <scope>NUCLEOTIDE SEQUENCE [LARGE SCALE GENOMIC DNA]</scope>
    <source>
        <strain evidence="1 2">SMR5</strain>
        <plasmid evidence="2">Plasmid psmr5</plasmid>
    </source>
</reference>
<dbReference type="EMBL" id="CP020932">
    <property type="protein sequence ID" value="ARM86116.1"/>
    <property type="molecule type" value="Genomic_DNA"/>
</dbReference>
<dbReference type="RefSeq" id="WP_085682085.1">
    <property type="nucleotide sequence ID" value="NZ_CP020932.1"/>
</dbReference>
<sequence>MTESPIKSSQAYTVHQMDREQEQCLLSHYGDPMNELRGFMHDIEYANHLLTESENIWVTVAEQENAVNSGLLALRTGFSNIDESPSPTRHSATWLYREKVFRHLRFVAKLEAISRRDLEFRFVTQYARYIYPKLLATIKGSQALQQYRVAAKNDGKLASISNE</sequence>
<geneLocation type="plasmid" evidence="2">
    <name>psmr5</name>
</geneLocation>
<dbReference type="GeneID" id="77258008"/>
<accession>A0A1W6KFB9</accession>
<dbReference type="AlphaFoldDB" id="A0A1W6KFB9"/>
<organism evidence="1 2">
    <name type="scientific">Marinobacter salarius</name>
    <dbReference type="NCBI Taxonomy" id="1420917"/>
    <lineage>
        <taxon>Bacteria</taxon>
        <taxon>Pseudomonadati</taxon>
        <taxon>Pseudomonadota</taxon>
        <taxon>Gammaproteobacteria</taxon>
        <taxon>Pseudomonadales</taxon>
        <taxon>Marinobacteraceae</taxon>
        <taxon>Marinobacter</taxon>
    </lineage>
</organism>
<proteinExistence type="predicted"/>